<dbReference type="AlphaFoldDB" id="A0A964W2V5"/>
<reference evidence="1" key="1">
    <citation type="submission" date="2019-12" db="EMBL/GenBank/DDBJ databases">
        <title>Microbes associate with the intestines of laboratory mice.</title>
        <authorList>
            <person name="Navarre W."/>
            <person name="Wong E."/>
        </authorList>
    </citation>
    <scope>NUCLEOTIDE SEQUENCE</scope>
    <source>
        <strain evidence="1">NM79_F5</strain>
    </source>
</reference>
<accession>A0A964W2V5</accession>
<dbReference type="RefSeq" id="WP_160359750.1">
    <property type="nucleotide sequence ID" value="NZ_WSRQ01000023.1"/>
</dbReference>
<comment type="caution">
    <text evidence="1">The sequence shown here is derived from an EMBL/GenBank/DDBJ whole genome shotgun (WGS) entry which is preliminary data.</text>
</comment>
<dbReference type="Proteomes" id="UP000656077">
    <property type="component" value="Unassembled WGS sequence"/>
</dbReference>
<sequence length="184" mass="21891">MAKINISEEMVHLENLCKQSNSNIIIFTFEYNCVNFKCVYMYKANAILLAAKDYNVGFNVRVTVKGEFDNYLSNVNYNLLKQIYKNCNFKTKILCNNMLKTIKQLKLKDVNINSEGHFYRNVNISENEKIYFKCWARNKVRHVKNENLEKTRKYFGEEVYEICKRCNISSRWKSQMTVTNILKK</sequence>
<dbReference type="EMBL" id="WSRQ01000023">
    <property type="protein sequence ID" value="MVX64926.1"/>
    <property type="molecule type" value="Genomic_DNA"/>
</dbReference>
<gene>
    <name evidence="1" type="ORF">GKZ28_14620</name>
</gene>
<evidence type="ECO:0000313" key="1">
    <source>
        <dbReference type="EMBL" id="MVX64926.1"/>
    </source>
</evidence>
<evidence type="ECO:0000313" key="2">
    <source>
        <dbReference type="Proteomes" id="UP000656077"/>
    </source>
</evidence>
<name>A0A964W2V5_9CLOT</name>
<organism evidence="1 2">
    <name type="scientific">Clostridium chromiireducens</name>
    <dbReference type="NCBI Taxonomy" id="225345"/>
    <lineage>
        <taxon>Bacteria</taxon>
        <taxon>Bacillati</taxon>
        <taxon>Bacillota</taxon>
        <taxon>Clostridia</taxon>
        <taxon>Eubacteriales</taxon>
        <taxon>Clostridiaceae</taxon>
        <taxon>Clostridium</taxon>
    </lineage>
</organism>
<proteinExistence type="predicted"/>
<protein>
    <submittedName>
        <fullName evidence="1">Uncharacterized protein</fullName>
    </submittedName>
</protein>